<accession>A0A839GUV4</accession>
<dbReference type="AlphaFoldDB" id="A0A839GUV4"/>
<dbReference type="Proteomes" id="UP000563094">
    <property type="component" value="Unassembled WGS sequence"/>
</dbReference>
<feature type="domain" description="NB-ARC" evidence="1">
    <location>
        <begin position="195"/>
        <end position="334"/>
    </location>
</feature>
<protein>
    <submittedName>
        <fullName evidence="2">Tetratricopeptide (TPR) repeat protein/cold shock CspA family protein</fullName>
    </submittedName>
</protein>
<dbReference type="Pfam" id="PF00931">
    <property type="entry name" value="NB-ARC"/>
    <property type="match status" value="1"/>
</dbReference>
<dbReference type="EMBL" id="JACJIQ010000011">
    <property type="protein sequence ID" value="MBA9078208.1"/>
    <property type="molecule type" value="Genomic_DNA"/>
</dbReference>
<sequence length="886" mass="101677">MARITEIRLTLAAFIYGIEIDLKNAIKKYITPFQGDLKFIKDSELEVRILDRFRKDNPGVDFKNNIDDVVDYIDFYDSFNILNKNCVFLPKPLVDYLKSIFQNLTDLIPVRNRVMHTRPLLGGDFSAVYDFIQNLKHNSPIDWKFSIDTRDLIEKDPSYILTLRLPQLANYDIPSKVVHNLPIPDFDDTGFIGRTKDVDEIKKLIFSNKVVSILGDGGIGKTALAVKIAYDLVDMGDKCPFELIIWTSAKTTMLTSKGIEEIYTAITDYTGLISIISDTLDSSIKENKIDSILEYLELFKTLIIIDNLETIQSEEVRNFIRNAQTRCNIVITSRIGLGELEYPRTLSGLTDTECAKLIREIARIRNSDILMKLPQSTLIEIASKLYYNPLALKWFVSTVETGISPQEVLNNKDDLLNFCLTNVYEKLSEGAISVLNSIRASRRKLSSAEILYLSDYDTLEARKFLIELFKTTLISREIIDATNLEEVYYYIPEFAKEFLSQKHPVEQEFVKKITRKSKELNSGIQDIKKINSYNEFSINALSCETPNQRIAAKLLSEALNYSRVSNYTKAYQKVNEARNVDPNYYEVYRVSAFMKATNGDTLSADDDYLLGLEIAPENPRLLFFYAQFLLFHLEDTEKALEYAQKLHKIKPEHPYTSFLFARCYNTMKEYNKAIQIIRNLISKTELDPQNLRVAYTELISLYAHNGQSYLRVENDIDNGISHFKKSFETFDKCDEKGIVDIKMIKNFCEALHTFISMIPATEVSNSKAYIKEVILAHQNQISLIYLNRKLIFKYAERFEDDSLSYLLDAQIADGTKIGNLIKGQSDTYVFIESESERYFAHYSDFADLKSSAELKKIKHGQLVSFEEGINTKGPCAKNVKIVESVK</sequence>
<dbReference type="InterPro" id="IPR011990">
    <property type="entry name" value="TPR-like_helical_dom_sf"/>
</dbReference>
<proteinExistence type="predicted"/>
<evidence type="ECO:0000313" key="2">
    <source>
        <dbReference type="EMBL" id="MBA9078208.1"/>
    </source>
</evidence>
<dbReference type="Gene3D" id="3.40.50.300">
    <property type="entry name" value="P-loop containing nucleotide triphosphate hydrolases"/>
    <property type="match status" value="1"/>
</dbReference>
<dbReference type="InterPro" id="IPR012340">
    <property type="entry name" value="NA-bd_OB-fold"/>
</dbReference>
<dbReference type="InterPro" id="IPR002182">
    <property type="entry name" value="NB-ARC"/>
</dbReference>
<evidence type="ECO:0000259" key="1">
    <source>
        <dbReference type="Pfam" id="PF00931"/>
    </source>
</evidence>
<gene>
    <name evidence="2" type="ORF">FHS90_002932</name>
</gene>
<comment type="caution">
    <text evidence="2">The sequence shown here is derived from an EMBL/GenBank/DDBJ whole genome shotgun (WGS) entry which is preliminary data.</text>
</comment>
<dbReference type="GO" id="GO:0043531">
    <property type="term" value="F:ADP binding"/>
    <property type="evidence" value="ECO:0007669"/>
    <property type="project" value="InterPro"/>
</dbReference>
<name>A0A839GUV4_9BACT</name>
<reference evidence="2 3" key="1">
    <citation type="submission" date="2020-08" db="EMBL/GenBank/DDBJ databases">
        <title>Genomic Encyclopedia of Type Strains, Phase IV (KMG-IV): sequencing the most valuable type-strain genomes for metagenomic binning, comparative biology and taxonomic classification.</title>
        <authorList>
            <person name="Goeker M."/>
        </authorList>
    </citation>
    <scope>NUCLEOTIDE SEQUENCE [LARGE SCALE GENOMIC DNA]</scope>
    <source>
        <strain evidence="2 3">DSM 29854</strain>
    </source>
</reference>
<dbReference type="PANTHER" id="PTHR47691">
    <property type="entry name" value="REGULATOR-RELATED"/>
    <property type="match status" value="1"/>
</dbReference>
<dbReference type="SUPFAM" id="SSF52540">
    <property type="entry name" value="P-loop containing nucleoside triphosphate hydrolases"/>
    <property type="match status" value="1"/>
</dbReference>
<dbReference type="InterPro" id="IPR027417">
    <property type="entry name" value="P-loop_NTPase"/>
</dbReference>
<dbReference type="PANTHER" id="PTHR47691:SF3">
    <property type="entry name" value="HTH-TYPE TRANSCRIPTIONAL REGULATOR RV0890C-RELATED"/>
    <property type="match status" value="1"/>
</dbReference>
<dbReference type="RefSeq" id="WP_182513484.1">
    <property type="nucleotide sequence ID" value="NZ_JACJIQ010000011.1"/>
</dbReference>
<keyword evidence="3" id="KW-1185">Reference proteome</keyword>
<organism evidence="2 3">
    <name type="scientific">Rufibacter quisquiliarum</name>
    <dbReference type="NCBI Taxonomy" id="1549639"/>
    <lineage>
        <taxon>Bacteria</taxon>
        <taxon>Pseudomonadati</taxon>
        <taxon>Bacteroidota</taxon>
        <taxon>Cytophagia</taxon>
        <taxon>Cytophagales</taxon>
        <taxon>Hymenobacteraceae</taxon>
        <taxon>Rufibacter</taxon>
    </lineage>
</organism>
<dbReference type="SUPFAM" id="SSF48452">
    <property type="entry name" value="TPR-like"/>
    <property type="match status" value="1"/>
</dbReference>
<evidence type="ECO:0000313" key="3">
    <source>
        <dbReference type="Proteomes" id="UP000563094"/>
    </source>
</evidence>
<dbReference type="Gene3D" id="1.25.40.10">
    <property type="entry name" value="Tetratricopeptide repeat domain"/>
    <property type="match status" value="1"/>
</dbReference>
<dbReference type="Gene3D" id="2.40.50.140">
    <property type="entry name" value="Nucleic acid-binding proteins"/>
    <property type="match status" value="1"/>
</dbReference>
<dbReference type="Pfam" id="PF12895">
    <property type="entry name" value="ANAPC3"/>
    <property type="match status" value="1"/>
</dbReference>